<dbReference type="EMBL" id="VSRR010001288">
    <property type="protein sequence ID" value="MPC24089.1"/>
    <property type="molecule type" value="Genomic_DNA"/>
</dbReference>
<accession>A0A5B7DSP6</accession>
<evidence type="ECO:0000313" key="3">
    <source>
        <dbReference type="Proteomes" id="UP000324222"/>
    </source>
</evidence>
<gene>
    <name evidence="2" type="ORF">E2C01_017159</name>
</gene>
<proteinExistence type="predicted"/>
<dbReference type="Proteomes" id="UP000324222">
    <property type="component" value="Unassembled WGS sequence"/>
</dbReference>
<keyword evidence="1" id="KW-0732">Signal</keyword>
<comment type="caution">
    <text evidence="2">The sequence shown here is derived from an EMBL/GenBank/DDBJ whole genome shotgun (WGS) entry which is preliminary data.</text>
</comment>
<organism evidence="2 3">
    <name type="scientific">Portunus trituberculatus</name>
    <name type="common">Swimming crab</name>
    <name type="synonym">Neptunus trituberculatus</name>
    <dbReference type="NCBI Taxonomy" id="210409"/>
    <lineage>
        <taxon>Eukaryota</taxon>
        <taxon>Metazoa</taxon>
        <taxon>Ecdysozoa</taxon>
        <taxon>Arthropoda</taxon>
        <taxon>Crustacea</taxon>
        <taxon>Multicrustacea</taxon>
        <taxon>Malacostraca</taxon>
        <taxon>Eumalacostraca</taxon>
        <taxon>Eucarida</taxon>
        <taxon>Decapoda</taxon>
        <taxon>Pleocyemata</taxon>
        <taxon>Brachyura</taxon>
        <taxon>Eubrachyura</taxon>
        <taxon>Portunoidea</taxon>
        <taxon>Portunidae</taxon>
        <taxon>Portuninae</taxon>
        <taxon>Portunus</taxon>
    </lineage>
</organism>
<evidence type="ECO:0000313" key="2">
    <source>
        <dbReference type="EMBL" id="MPC24089.1"/>
    </source>
</evidence>
<feature type="chain" id="PRO_5022815750" evidence="1">
    <location>
        <begin position="25"/>
        <end position="115"/>
    </location>
</feature>
<reference evidence="2 3" key="1">
    <citation type="submission" date="2019-05" db="EMBL/GenBank/DDBJ databases">
        <title>Another draft genome of Portunus trituberculatus and its Hox gene families provides insights of decapod evolution.</title>
        <authorList>
            <person name="Jeong J.-H."/>
            <person name="Song I."/>
            <person name="Kim S."/>
            <person name="Choi T."/>
            <person name="Kim D."/>
            <person name="Ryu S."/>
            <person name="Kim W."/>
        </authorList>
    </citation>
    <scope>NUCLEOTIDE SEQUENCE [LARGE SCALE GENOMIC DNA]</scope>
    <source>
        <tissue evidence="2">Muscle</tissue>
    </source>
</reference>
<protein>
    <submittedName>
        <fullName evidence="2">Uncharacterized protein</fullName>
    </submittedName>
</protein>
<evidence type="ECO:0000256" key="1">
    <source>
        <dbReference type="SAM" id="SignalP"/>
    </source>
</evidence>
<dbReference type="AlphaFoldDB" id="A0A5B7DSP6"/>
<feature type="signal peptide" evidence="1">
    <location>
        <begin position="1"/>
        <end position="24"/>
    </location>
</feature>
<name>A0A5B7DSP6_PORTR</name>
<keyword evidence="3" id="KW-1185">Reference proteome</keyword>
<sequence length="115" mass="12949">MTVTHLQFPDLLFQLLLLLQRSNSLFLSSGQLFLQAVQAVQLSLAAKMPHFHRNKMQYCEKNHKHLPNNNVTVQTVTKEVWKRTSFMSCAALVASSACAAMRATSDLSKSRSRIS</sequence>